<dbReference type="GeneID" id="6014221"/>
<keyword evidence="3" id="KW-1185">Reference proteome</keyword>
<dbReference type="VEuPathDB" id="FungiDB:CC1G_08672"/>
<sequence>MFSTTTRKFASATKEYPSNTARKVEAELDAASSSASGFSTTSSDSPSSSSSSSFNNASSNHSSNALDLAGLPRLFTSPTRPDVYYHLQVPPTPFSATEGVYAVSFLDEPGVVREVDGVVVGWVGVGGVGELAASPAGGGKKEGEIWREFRENPVFRSLLHETVYAALRDGVDDVWVGAAKQVGSGWMHVHDQRNPPPLGRIGDPDDIIGTVLVEDGVVKADTYQPMPSYRFWTKDGLMMLTDGLRERLVQSCRRVGGAGWVQSNP</sequence>
<accession>A8NZE4</accession>
<comment type="caution">
    <text evidence="2">The sequence shown here is derived from an EMBL/GenBank/DDBJ whole genome shotgun (WGS) entry which is preliminary data.</text>
</comment>
<protein>
    <submittedName>
        <fullName evidence="2">Uncharacterized protein</fullName>
    </submittedName>
</protein>
<dbReference type="RefSeq" id="XP_001837659.1">
    <property type="nucleotide sequence ID" value="XM_001837607.1"/>
</dbReference>
<dbReference type="STRING" id="240176.A8NZE4"/>
<evidence type="ECO:0000313" key="2">
    <source>
        <dbReference type="EMBL" id="EAU84131.1"/>
    </source>
</evidence>
<gene>
    <name evidence="2" type="ORF">CC1G_08672</name>
</gene>
<name>A8NZE4_COPC7</name>
<feature type="region of interest" description="Disordered" evidence="1">
    <location>
        <begin position="1"/>
        <end position="59"/>
    </location>
</feature>
<dbReference type="InParanoid" id="A8NZE4"/>
<dbReference type="Proteomes" id="UP000001861">
    <property type="component" value="Unassembled WGS sequence"/>
</dbReference>
<evidence type="ECO:0000256" key="1">
    <source>
        <dbReference type="SAM" id="MobiDB-lite"/>
    </source>
</evidence>
<dbReference type="PANTHER" id="PTHR37331">
    <property type="entry name" value="YALI0F11671P"/>
    <property type="match status" value="1"/>
</dbReference>
<dbReference type="EMBL" id="AACS02000006">
    <property type="protein sequence ID" value="EAU84131.1"/>
    <property type="molecule type" value="Genomic_DNA"/>
</dbReference>
<dbReference type="OrthoDB" id="5397701at2759"/>
<dbReference type="OMA" id="MPGRIAT"/>
<dbReference type="eggNOG" id="ENOG502S4BI">
    <property type="taxonomic scope" value="Eukaryota"/>
</dbReference>
<dbReference type="AlphaFoldDB" id="A8NZE4"/>
<dbReference type="PANTHER" id="PTHR37331:SF1">
    <property type="entry name" value="YALI0F11671P"/>
    <property type="match status" value="1"/>
</dbReference>
<dbReference type="KEGG" id="cci:CC1G_08672"/>
<feature type="compositionally biased region" description="Low complexity" evidence="1">
    <location>
        <begin position="30"/>
        <end position="59"/>
    </location>
</feature>
<proteinExistence type="predicted"/>
<organism evidence="2 3">
    <name type="scientific">Coprinopsis cinerea (strain Okayama-7 / 130 / ATCC MYA-4618 / FGSC 9003)</name>
    <name type="common">Inky cap fungus</name>
    <name type="synonym">Hormographiella aspergillata</name>
    <dbReference type="NCBI Taxonomy" id="240176"/>
    <lineage>
        <taxon>Eukaryota</taxon>
        <taxon>Fungi</taxon>
        <taxon>Dikarya</taxon>
        <taxon>Basidiomycota</taxon>
        <taxon>Agaricomycotina</taxon>
        <taxon>Agaricomycetes</taxon>
        <taxon>Agaricomycetidae</taxon>
        <taxon>Agaricales</taxon>
        <taxon>Agaricineae</taxon>
        <taxon>Psathyrellaceae</taxon>
        <taxon>Coprinopsis</taxon>
    </lineage>
</organism>
<reference evidence="2 3" key="1">
    <citation type="journal article" date="2010" name="Proc. Natl. Acad. Sci. U.S.A.">
        <title>Insights into evolution of multicellular fungi from the assembled chromosomes of the mushroom Coprinopsis cinerea (Coprinus cinereus).</title>
        <authorList>
            <person name="Stajich J.E."/>
            <person name="Wilke S.K."/>
            <person name="Ahren D."/>
            <person name="Au C.H."/>
            <person name="Birren B.W."/>
            <person name="Borodovsky M."/>
            <person name="Burns C."/>
            <person name="Canback B."/>
            <person name="Casselton L.A."/>
            <person name="Cheng C.K."/>
            <person name="Deng J."/>
            <person name="Dietrich F.S."/>
            <person name="Fargo D.C."/>
            <person name="Farman M.L."/>
            <person name="Gathman A.C."/>
            <person name="Goldberg J."/>
            <person name="Guigo R."/>
            <person name="Hoegger P.J."/>
            <person name="Hooker J.B."/>
            <person name="Huggins A."/>
            <person name="James T.Y."/>
            <person name="Kamada T."/>
            <person name="Kilaru S."/>
            <person name="Kodira C."/>
            <person name="Kues U."/>
            <person name="Kupfer D."/>
            <person name="Kwan H.S."/>
            <person name="Lomsadze A."/>
            <person name="Li W."/>
            <person name="Lilly W.W."/>
            <person name="Ma L.J."/>
            <person name="Mackey A.J."/>
            <person name="Manning G."/>
            <person name="Martin F."/>
            <person name="Muraguchi H."/>
            <person name="Natvig D.O."/>
            <person name="Palmerini H."/>
            <person name="Ramesh M.A."/>
            <person name="Rehmeyer C.J."/>
            <person name="Roe B.A."/>
            <person name="Shenoy N."/>
            <person name="Stanke M."/>
            <person name="Ter-Hovhannisyan V."/>
            <person name="Tunlid A."/>
            <person name="Velagapudi R."/>
            <person name="Vision T.J."/>
            <person name="Zeng Q."/>
            <person name="Zolan M.E."/>
            <person name="Pukkila P.J."/>
        </authorList>
    </citation>
    <scope>NUCLEOTIDE SEQUENCE [LARGE SCALE GENOMIC DNA]</scope>
    <source>
        <strain evidence="3">Okayama-7 / 130 / ATCC MYA-4618 / FGSC 9003</strain>
    </source>
</reference>
<evidence type="ECO:0000313" key="3">
    <source>
        <dbReference type="Proteomes" id="UP000001861"/>
    </source>
</evidence>